<dbReference type="SUPFAM" id="SSF50978">
    <property type="entry name" value="WD40 repeat-like"/>
    <property type="match status" value="1"/>
</dbReference>
<feature type="repeat" description="WD" evidence="3">
    <location>
        <begin position="538"/>
        <end position="579"/>
    </location>
</feature>
<feature type="repeat" description="WD" evidence="3">
    <location>
        <begin position="481"/>
        <end position="522"/>
    </location>
</feature>
<feature type="region of interest" description="Disordered" evidence="4">
    <location>
        <begin position="305"/>
        <end position="324"/>
    </location>
</feature>
<dbReference type="OrthoDB" id="17410at2759"/>
<comment type="caution">
    <text evidence="5">The sequence shown here is derived from an EMBL/GenBank/DDBJ whole genome shotgun (WGS) entry which is preliminary data.</text>
</comment>
<name>A0A8H6YLC3_9AGAR</name>
<dbReference type="Proteomes" id="UP000620124">
    <property type="component" value="Unassembled WGS sequence"/>
</dbReference>
<feature type="repeat" description="WD" evidence="3">
    <location>
        <begin position="632"/>
        <end position="664"/>
    </location>
</feature>
<dbReference type="AlphaFoldDB" id="A0A8H6YLC3"/>
<keyword evidence="2" id="KW-0677">Repeat</keyword>
<dbReference type="CDD" id="cd00200">
    <property type="entry name" value="WD40"/>
    <property type="match status" value="1"/>
</dbReference>
<keyword evidence="1 3" id="KW-0853">WD repeat</keyword>
<protein>
    <submittedName>
        <fullName evidence="5">Putative TUP1-general transcription repressor</fullName>
    </submittedName>
</protein>
<evidence type="ECO:0000313" key="6">
    <source>
        <dbReference type="Proteomes" id="UP000620124"/>
    </source>
</evidence>
<dbReference type="PROSITE" id="PS50294">
    <property type="entry name" value="WD_REPEATS_REGION"/>
    <property type="match status" value="5"/>
</dbReference>
<evidence type="ECO:0000256" key="3">
    <source>
        <dbReference type="PROSITE-ProRule" id="PRU00221"/>
    </source>
</evidence>
<feature type="repeat" description="WD" evidence="3">
    <location>
        <begin position="673"/>
        <end position="710"/>
    </location>
</feature>
<organism evidence="5 6">
    <name type="scientific">Mycena venus</name>
    <dbReference type="NCBI Taxonomy" id="2733690"/>
    <lineage>
        <taxon>Eukaryota</taxon>
        <taxon>Fungi</taxon>
        <taxon>Dikarya</taxon>
        <taxon>Basidiomycota</taxon>
        <taxon>Agaricomycotina</taxon>
        <taxon>Agaricomycetes</taxon>
        <taxon>Agaricomycetidae</taxon>
        <taxon>Agaricales</taxon>
        <taxon>Marasmiineae</taxon>
        <taxon>Mycenaceae</taxon>
        <taxon>Mycena</taxon>
    </lineage>
</organism>
<evidence type="ECO:0000256" key="1">
    <source>
        <dbReference type="ARBA" id="ARBA00022574"/>
    </source>
</evidence>
<evidence type="ECO:0000256" key="2">
    <source>
        <dbReference type="ARBA" id="ARBA00022737"/>
    </source>
</evidence>
<keyword evidence="6" id="KW-1185">Reference proteome</keyword>
<dbReference type="InterPro" id="IPR020472">
    <property type="entry name" value="WD40_PAC1"/>
</dbReference>
<dbReference type="Pfam" id="PF00400">
    <property type="entry name" value="WD40"/>
    <property type="match status" value="7"/>
</dbReference>
<evidence type="ECO:0000256" key="4">
    <source>
        <dbReference type="SAM" id="MobiDB-lite"/>
    </source>
</evidence>
<dbReference type="PANTHER" id="PTHR19879">
    <property type="entry name" value="TRANSCRIPTION INITIATION FACTOR TFIID"/>
    <property type="match status" value="1"/>
</dbReference>
<dbReference type="InterPro" id="IPR036322">
    <property type="entry name" value="WD40_repeat_dom_sf"/>
</dbReference>
<dbReference type="PROSITE" id="PS50082">
    <property type="entry name" value="WD_REPEATS_2"/>
    <property type="match status" value="5"/>
</dbReference>
<sequence>MKAVVDLVTLFPGLRVIFISAQFLDGATSADKITTLWDRHNAATDAEWEFWRTLAVTCLSDTDISTMLEGCTIRQLAKCDEVGLSVTERLLIGHCLGASQSSSALGIRYLGGILDLPMFWLDMGSVHSLVARRLCQATNQILRDIGVDLLTLGPRENSEIPFDYDGVDSLATLILKGLSSWFTQLDQEDWTLQSWYPSFTELLHLLRRPRAAELVPTSSVYATTAFEHILPTFNLDAELNVVVDGENSITDNRNGIHDDPLADLNYKSDSTMSVHSEVSDEASAMSVTSSQDDYSDTLSHISGTDSLAMPSWNSDDHSDTLTDSSRMNLKVPRCNEDDAARDVDYVQAAQPHFEKKSSDWFVVHNPDLPRTVDVNLVHTFSHASVVTCVEFSADGNWLATGAYRIAQMFNVQSGARVCVLEHSRGDDYVRSVRFSPDGTFLATAAEDARIMASVHPITLHCRELIYFQIWDVAMCSICKVFDGHQGRVYCLDFSTDGNVLISGSSDRSVRIWDMDDGSMRVLAVSPDPEHVPASGSWKEGTDLEVSSVTVSPDGTLVAAGYVDAVIRIWSVATGALVEQLKGHRDSVYSVVFTRDGHGIVSGSLDHSLKYWDLSGVKVREEAARSSRCLTNFIGHKDYVICAAISQDSGLVVSGSKDKDIRFWDRSGTVQCTLSGHKNTVISVSISPRDNLLASGGGDSLVHIWSYDHVA</sequence>
<dbReference type="SMART" id="SM00320">
    <property type="entry name" value="WD40"/>
    <property type="match status" value="7"/>
</dbReference>
<dbReference type="PROSITE" id="PS00678">
    <property type="entry name" value="WD_REPEATS_1"/>
    <property type="match status" value="1"/>
</dbReference>
<dbReference type="InterPro" id="IPR001680">
    <property type="entry name" value="WD40_rpt"/>
</dbReference>
<dbReference type="Gene3D" id="2.130.10.10">
    <property type="entry name" value="YVTN repeat-like/Quinoprotein amine dehydrogenase"/>
    <property type="match status" value="1"/>
</dbReference>
<feature type="repeat" description="WD" evidence="3">
    <location>
        <begin position="580"/>
        <end position="614"/>
    </location>
</feature>
<dbReference type="PANTHER" id="PTHR19879:SF9">
    <property type="entry name" value="TRANSCRIPTION INITIATION FACTOR TFIID SUBUNIT 5"/>
    <property type="match status" value="1"/>
</dbReference>
<reference evidence="5" key="1">
    <citation type="submission" date="2020-05" db="EMBL/GenBank/DDBJ databases">
        <title>Mycena genomes resolve the evolution of fungal bioluminescence.</title>
        <authorList>
            <person name="Tsai I.J."/>
        </authorList>
    </citation>
    <scope>NUCLEOTIDE SEQUENCE</scope>
    <source>
        <strain evidence="5">CCC161011</strain>
    </source>
</reference>
<proteinExistence type="predicted"/>
<dbReference type="InterPro" id="IPR019775">
    <property type="entry name" value="WD40_repeat_CS"/>
</dbReference>
<dbReference type="EMBL" id="JACAZI010000005">
    <property type="protein sequence ID" value="KAF7360035.1"/>
    <property type="molecule type" value="Genomic_DNA"/>
</dbReference>
<accession>A0A8H6YLC3</accession>
<evidence type="ECO:0000313" key="5">
    <source>
        <dbReference type="EMBL" id="KAF7360035.1"/>
    </source>
</evidence>
<gene>
    <name evidence="5" type="ORF">MVEN_00731300</name>
</gene>
<dbReference type="PRINTS" id="PR00320">
    <property type="entry name" value="GPROTEINBRPT"/>
</dbReference>
<dbReference type="InterPro" id="IPR015943">
    <property type="entry name" value="WD40/YVTN_repeat-like_dom_sf"/>
</dbReference>